<dbReference type="PANTHER" id="PTHR33446:SF2">
    <property type="entry name" value="PROTEIN TONB"/>
    <property type="match status" value="1"/>
</dbReference>
<evidence type="ECO:0000256" key="3">
    <source>
        <dbReference type="ARBA" id="ARBA00022448"/>
    </source>
</evidence>
<dbReference type="InterPro" id="IPR051045">
    <property type="entry name" value="TonB-dependent_transducer"/>
</dbReference>
<keyword evidence="5" id="KW-0997">Cell inner membrane</keyword>
<keyword evidence="6 11" id="KW-0812">Transmembrane</keyword>
<reference evidence="13" key="1">
    <citation type="submission" date="2018-06" db="EMBL/GenBank/DDBJ databases">
        <authorList>
            <person name="Zhirakovskaya E."/>
        </authorList>
    </citation>
    <scope>NUCLEOTIDE SEQUENCE</scope>
</reference>
<evidence type="ECO:0000259" key="12">
    <source>
        <dbReference type="PROSITE" id="PS52015"/>
    </source>
</evidence>
<dbReference type="InterPro" id="IPR037682">
    <property type="entry name" value="TonB_C"/>
</dbReference>
<dbReference type="NCBIfam" id="TIGR01352">
    <property type="entry name" value="tonB_Cterm"/>
    <property type="match status" value="1"/>
</dbReference>
<keyword evidence="7" id="KW-0653">Protein transport</keyword>
<feature type="domain" description="TonB C-terminal" evidence="12">
    <location>
        <begin position="281"/>
        <end position="375"/>
    </location>
</feature>
<feature type="region of interest" description="Disordered" evidence="10">
    <location>
        <begin position="197"/>
        <end position="237"/>
    </location>
</feature>
<dbReference type="GO" id="GO:0015031">
    <property type="term" value="P:protein transport"/>
    <property type="evidence" value="ECO:0007669"/>
    <property type="project" value="UniProtKB-KW"/>
</dbReference>
<dbReference type="Pfam" id="PF03544">
    <property type="entry name" value="TonB_C"/>
    <property type="match status" value="1"/>
</dbReference>
<evidence type="ECO:0000256" key="11">
    <source>
        <dbReference type="SAM" id="Phobius"/>
    </source>
</evidence>
<comment type="similarity">
    <text evidence="2">Belongs to the TonB family.</text>
</comment>
<evidence type="ECO:0000256" key="6">
    <source>
        <dbReference type="ARBA" id="ARBA00022692"/>
    </source>
</evidence>
<evidence type="ECO:0000256" key="5">
    <source>
        <dbReference type="ARBA" id="ARBA00022519"/>
    </source>
</evidence>
<evidence type="ECO:0000256" key="2">
    <source>
        <dbReference type="ARBA" id="ARBA00006555"/>
    </source>
</evidence>
<dbReference type="InterPro" id="IPR006260">
    <property type="entry name" value="TonB/TolA_C"/>
</dbReference>
<dbReference type="Gene3D" id="3.30.1150.10">
    <property type="match status" value="1"/>
</dbReference>
<evidence type="ECO:0000256" key="4">
    <source>
        <dbReference type="ARBA" id="ARBA00022475"/>
    </source>
</evidence>
<evidence type="ECO:0000256" key="7">
    <source>
        <dbReference type="ARBA" id="ARBA00022927"/>
    </source>
</evidence>
<dbReference type="PANTHER" id="PTHR33446">
    <property type="entry name" value="PROTEIN TONB-RELATED"/>
    <property type="match status" value="1"/>
</dbReference>
<keyword evidence="3" id="KW-0813">Transport</keyword>
<name>A0A3B0QQA2_9ZZZZ</name>
<feature type="compositionally biased region" description="Gly residues" evidence="10">
    <location>
        <begin position="202"/>
        <end position="213"/>
    </location>
</feature>
<evidence type="ECO:0000256" key="8">
    <source>
        <dbReference type="ARBA" id="ARBA00022989"/>
    </source>
</evidence>
<accession>A0A3B0QQA2</accession>
<feature type="region of interest" description="Disordered" evidence="10">
    <location>
        <begin position="82"/>
        <end position="181"/>
    </location>
</feature>
<keyword evidence="4" id="KW-1003">Cell membrane</keyword>
<feature type="compositionally biased region" description="Low complexity" evidence="10">
    <location>
        <begin position="123"/>
        <end position="142"/>
    </location>
</feature>
<dbReference type="GO" id="GO:0098797">
    <property type="term" value="C:plasma membrane protein complex"/>
    <property type="evidence" value="ECO:0007669"/>
    <property type="project" value="TreeGrafter"/>
</dbReference>
<dbReference type="GO" id="GO:0055085">
    <property type="term" value="P:transmembrane transport"/>
    <property type="evidence" value="ECO:0007669"/>
    <property type="project" value="InterPro"/>
</dbReference>
<evidence type="ECO:0000256" key="10">
    <source>
        <dbReference type="SAM" id="MobiDB-lite"/>
    </source>
</evidence>
<organism evidence="13">
    <name type="scientific">hydrothermal vent metagenome</name>
    <dbReference type="NCBI Taxonomy" id="652676"/>
    <lineage>
        <taxon>unclassified sequences</taxon>
        <taxon>metagenomes</taxon>
        <taxon>ecological metagenomes</taxon>
    </lineage>
</organism>
<feature type="compositionally biased region" description="Low complexity" evidence="10">
    <location>
        <begin position="97"/>
        <end position="111"/>
    </location>
</feature>
<comment type="subcellular location">
    <subcellularLocation>
        <location evidence="1">Cell inner membrane</location>
        <topology evidence="1">Single-pass membrane protein</topology>
        <orientation evidence="1">Periplasmic side</orientation>
    </subcellularLocation>
</comment>
<keyword evidence="8 11" id="KW-1133">Transmembrane helix</keyword>
<keyword evidence="9 11" id="KW-0472">Membrane</keyword>
<sequence length="375" mass="40109">MSIKTYQIGSNWIIFLAISIAMHLTLLVFSFSPEALKLITPDLHKKIAVQRQNPFYVEVITLPPGAAGMKITPKQLTRFANESRSVDVEGSPVPIVGQGRPGTQRPQQAQRLNLFPPRPSPTSQGSGSSRGLRGAGAKAGSNKTKHSKTGKNTGKNKGNQSKAEKGTGKGTKKSSLSSSKAVVKDGAIIIEELPAAASSGNKGNGLGNKGGSSGSAAAGSRTGNGNGAGEVGPPSLFPSNESIARVIRKNRGTGSRSQGGIYLRRLSKQLQINATELKDARYLLDLKRKLDLYWDYPASAARRGEQGTLRAVFKVKRDGTIYEIKLVKSSGYPTLDDAVINALRLCSPLNPLPDSFEKDELNVKARFKYILTQVQ</sequence>
<evidence type="ECO:0000256" key="9">
    <source>
        <dbReference type="ARBA" id="ARBA00023136"/>
    </source>
</evidence>
<gene>
    <name evidence="13" type="ORF">MNBD_DELTA01-939</name>
</gene>
<dbReference type="GO" id="GO:0031992">
    <property type="term" value="F:energy transducer activity"/>
    <property type="evidence" value="ECO:0007669"/>
    <property type="project" value="TreeGrafter"/>
</dbReference>
<dbReference type="PROSITE" id="PS52015">
    <property type="entry name" value="TONB_CTD"/>
    <property type="match status" value="1"/>
</dbReference>
<evidence type="ECO:0000256" key="1">
    <source>
        <dbReference type="ARBA" id="ARBA00004383"/>
    </source>
</evidence>
<proteinExistence type="inferred from homology"/>
<feature type="transmembrane region" description="Helical" evidence="11">
    <location>
        <begin position="12"/>
        <end position="31"/>
    </location>
</feature>
<protein>
    <recommendedName>
        <fullName evidence="12">TonB C-terminal domain-containing protein</fullName>
    </recommendedName>
</protein>
<dbReference type="AlphaFoldDB" id="A0A3B0QQA2"/>
<feature type="compositionally biased region" description="Low complexity" evidence="10">
    <location>
        <begin position="150"/>
        <end position="161"/>
    </location>
</feature>
<evidence type="ECO:0000313" key="13">
    <source>
        <dbReference type="EMBL" id="VAV83660.1"/>
    </source>
</evidence>
<dbReference type="SUPFAM" id="SSF74653">
    <property type="entry name" value="TolA/TonB C-terminal domain"/>
    <property type="match status" value="1"/>
</dbReference>
<dbReference type="EMBL" id="UOEA01000045">
    <property type="protein sequence ID" value="VAV83660.1"/>
    <property type="molecule type" value="Genomic_DNA"/>
</dbReference>